<dbReference type="Proteomes" id="UP001595952">
    <property type="component" value="Unassembled WGS sequence"/>
</dbReference>
<dbReference type="PANTHER" id="PTHR43194:SF5">
    <property type="entry name" value="PIMELOYL-[ACYL-CARRIER PROTEIN] METHYL ESTER ESTERASE"/>
    <property type="match status" value="1"/>
</dbReference>
<comment type="caution">
    <text evidence="2">The sequence shown here is derived from an EMBL/GenBank/DDBJ whole genome shotgun (WGS) entry which is preliminary data.</text>
</comment>
<dbReference type="EMBL" id="JBHSEI010000001">
    <property type="protein sequence ID" value="MFC4636783.1"/>
    <property type="molecule type" value="Genomic_DNA"/>
</dbReference>
<dbReference type="PRINTS" id="PR00111">
    <property type="entry name" value="ABHYDROLASE"/>
</dbReference>
<organism evidence="2 3">
    <name type="scientific">Deinococcus hohokamensis</name>
    <dbReference type="NCBI Taxonomy" id="309883"/>
    <lineage>
        <taxon>Bacteria</taxon>
        <taxon>Thermotogati</taxon>
        <taxon>Deinococcota</taxon>
        <taxon>Deinococci</taxon>
        <taxon>Deinococcales</taxon>
        <taxon>Deinococcaceae</taxon>
        <taxon>Deinococcus</taxon>
    </lineage>
</organism>
<gene>
    <name evidence="2" type="ORF">ACFO0D_00380</name>
</gene>
<dbReference type="GO" id="GO:0016787">
    <property type="term" value="F:hydrolase activity"/>
    <property type="evidence" value="ECO:0007669"/>
    <property type="project" value="UniProtKB-KW"/>
</dbReference>
<dbReference type="PANTHER" id="PTHR43194">
    <property type="entry name" value="HYDROLASE ALPHA/BETA FOLD FAMILY"/>
    <property type="match status" value="1"/>
</dbReference>
<dbReference type="InterPro" id="IPR050228">
    <property type="entry name" value="Carboxylesterase_BioH"/>
</dbReference>
<feature type="domain" description="AB hydrolase-1" evidence="1">
    <location>
        <begin position="28"/>
        <end position="235"/>
    </location>
</feature>
<dbReference type="SUPFAM" id="SSF53474">
    <property type="entry name" value="alpha/beta-Hydrolases"/>
    <property type="match status" value="1"/>
</dbReference>
<protein>
    <submittedName>
        <fullName evidence="2">Alpha/beta fold hydrolase</fullName>
    </submittedName>
</protein>
<accession>A0ABV9I4I8</accession>
<proteinExistence type="predicted"/>
<sequence>MLGCVLTETFQAGPATLHFERHGRGPALVLIHGLSGSSRWWRRNVPALAEAHEVYVLDLAGYGRAWRQPALGVQEAAQLVAAWLDDRDLTGVTLIGHSMGGQISLRVAALRPGRVERLVLACASGLLTSTPTRAALNLPRAVLVGRPSFVPRIVADALRAGPRNLWRSASDLLSDSVQDLLPQIRIPTLVIWGGRDALVPAELGRALAAAIPGAEYHEISRAGHVVMVDAPGTFNRLVLGFLQRHGLT</sequence>
<dbReference type="Gene3D" id="3.40.50.1820">
    <property type="entry name" value="alpha/beta hydrolase"/>
    <property type="match status" value="1"/>
</dbReference>
<dbReference type="RefSeq" id="WP_380059831.1">
    <property type="nucleotide sequence ID" value="NZ_JBHSEI010000001.1"/>
</dbReference>
<keyword evidence="2" id="KW-0378">Hydrolase</keyword>
<keyword evidence="3" id="KW-1185">Reference proteome</keyword>
<evidence type="ECO:0000313" key="3">
    <source>
        <dbReference type="Proteomes" id="UP001595952"/>
    </source>
</evidence>
<evidence type="ECO:0000259" key="1">
    <source>
        <dbReference type="Pfam" id="PF12697"/>
    </source>
</evidence>
<evidence type="ECO:0000313" key="2">
    <source>
        <dbReference type="EMBL" id="MFC4636783.1"/>
    </source>
</evidence>
<dbReference type="Pfam" id="PF12697">
    <property type="entry name" value="Abhydrolase_6"/>
    <property type="match status" value="1"/>
</dbReference>
<name>A0ABV9I4I8_9DEIO</name>
<reference evidence="3" key="1">
    <citation type="journal article" date="2019" name="Int. J. Syst. Evol. Microbiol.">
        <title>The Global Catalogue of Microorganisms (GCM) 10K type strain sequencing project: providing services to taxonomists for standard genome sequencing and annotation.</title>
        <authorList>
            <consortium name="The Broad Institute Genomics Platform"/>
            <consortium name="The Broad Institute Genome Sequencing Center for Infectious Disease"/>
            <person name="Wu L."/>
            <person name="Ma J."/>
        </authorList>
    </citation>
    <scope>NUCLEOTIDE SEQUENCE [LARGE SCALE GENOMIC DNA]</scope>
    <source>
        <strain evidence="3">CCUG 55995</strain>
    </source>
</reference>
<dbReference type="InterPro" id="IPR029058">
    <property type="entry name" value="AB_hydrolase_fold"/>
</dbReference>
<dbReference type="InterPro" id="IPR000073">
    <property type="entry name" value="AB_hydrolase_1"/>
</dbReference>